<reference evidence="1" key="1">
    <citation type="submission" date="2024-05" db="EMBL/GenBank/DDBJ databases">
        <title>Isolation and characterization of Sporomusa carbonis sp. nov., a carboxydotrophic hydrogenogen in the genus of Sporomusa isolated from a charcoal burning pile.</title>
        <authorList>
            <person name="Boeer T."/>
            <person name="Rosenbaum F."/>
            <person name="Eysell L."/>
            <person name="Mueller V."/>
            <person name="Daniel R."/>
            <person name="Poehlein A."/>
        </authorList>
    </citation>
    <scope>NUCLEOTIDE SEQUENCE [LARGE SCALE GENOMIC DNA]</scope>
    <source>
        <strain evidence="1">DSM 10669</strain>
    </source>
</reference>
<sequence>MNTSDIISAVRYKVGFVDFTDYQITESLNYVIREISLALNSITSSLITTSTTLTLTDNTAPLPTDLETIISVTDKVNIPITDELSAYTYQIVGNTIQAQGDTVTIYYKKTLPEYSFDGEIVAPTTIDLPNTFSNMIIDNIAALLGGQAINIQTMAIKLVANRDGKKRAQRLIFTM</sequence>
<keyword evidence="2" id="KW-1185">Reference proteome</keyword>
<dbReference type="EMBL" id="CP155573">
    <property type="protein sequence ID" value="XFO65408.1"/>
    <property type="molecule type" value="Genomic_DNA"/>
</dbReference>
<accession>A0ABZ3IJ25</accession>
<evidence type="ECO:0000313" key="2">
    <source>
        <dbReference type="Proteomes" id="UP000216752"/>
    </source>
</evidence>
<gene>
    <name evidence="1" type="ORF">SPSIL_015180</name>
</gene>
<proteinExistence type="predicted"/>
<protein>
    <submittedName>
        <fullName evidence="1">Uncharacterized protein</fullName>
    </submittedName>
</protein>
<evidence type="ECO:0000313" key="1">
    <source>
        <dbReference type="EMBL" id="XFO65408.1"/>
    </source>
</evidence>
<dbReference type="Proteomes" id="UP000216752">
    <property type="component" value="Chromosome"/>
</dbReference>
<name>A0ABZ3IJ25_9FIRM</name>
<dbReference type="InterPro" id="IPR056209">
    <property type="entry name" value="SU10_adaptor"/>
</dbReference>
<dbReference type="RefSeq" id="WP_094603461.1">
    <property type="nucleotide sequence ID" value="NZ_CP155573.1"/>
</dbReference>
<organism evidence="1 2">
    <name type="scientific">Sporomusa silvacetica DSM 10669</name>
    <dbReference type="NCBI Taxonomy" id="1123289"/>
    <lineage>
        <taxon>Bacteria</taxon>
        <taxon>Bacillati</taxon>
        <taxon>Bacillota</taxon>
        <taxon>Negativicutes</taxon>
        <taxon>Selenomonadales</taxon>
        <taxon>Sporomusaceae</taxon>
        <taxon>Sporomusa</taxon>
    </lineage>
</organism>
<dbReference type="Pfam" id="PF24175">
    <property type="entry name" value="SU10_adaptor"/>
    <property type="match status" value="1"/>
</dbReference>